<comment type="caution">
    <text evidence="1">The sequence shown here is derived from an EMBL/GenBank/DDBJ whole genome shotgun (WGS) entry which is preliminary data.</text>
</comment>
<dbReference type="EMBL" id="JAUHHC010000001">
    <property type="protein sequence ID" value="MDN3919290.1"/>
    <property type="molecule type" value="Genomic_DNA"/>
</dbReference>
<dbReference type="Pfam" id="PF11746">
    <property type="entry name" value="DUF3303"/>
    <property type="match status" value="1"/>
</dbReference>
<reference evidence="1 2" key="1">
    <citation type="submission" date="2023-06" db="EMBL/GenBank/DDBJ databases">
        <title>Pelomonas sp. PFR6 16S ribosomal RNA gene Genome sequencing and assembly.</title>
        <authorList>
            <person name="Woo H."/>
        </authorList>
    </citation>
    <scope>NUCLEOTIDE SEQUENCE [LARGE SCALE GENOMIC DNA]</scope>
    <source>
        <strain evidence="1 2">PFR6</strain>
    </source>
</reference>
<proteinExistence type="predicted"/>
<dbReference type="RefSeq" id="WP_290357594.1">
    <property type="nucleotide sequence ID" value="NZ_JAUHHC010000001.1"/>
</dbReference>
<protein>
    <submittedName>
        <fullName evidence="1">DUF3303 family protein</fullName>
    </submittedName>
</protein>
<gene>
    <name evidence="1" type="ORF">QWJ38_03245</name>
</gene>
<accession>A0ABT8DQG1</accession>
<name>A0ABT8DQG1_9BURK</name>
<keyword evidence="2" id="KW-1185">Reference proteome</keyword>
<organism evidence="1 2">
    <name type="scientific">Roseateles violae</name>
    <dbReference type="NCBI Taxonomy" id="3058042"/>
    <lineage>
        <taxon>Bacteria</taxon>
        <taxon>Pseudomonadati</taxon>
        <taxon>Pseudomonadota</taxon>
        <taxon>Betaproteobacteria</taxon>
        <taxon>Burkholderiales</taxon>
        <taxon>Sphaerotilaceae</taxon>
        <taxon>Roseateles</taxon>
    </lineage>
</organism>
<dbReference type="InterPro" id="IPR021734">
    <property type="entry name" value="DUF3303"/>
</dbReference>
<dbReference type="Proteomes" id="UP001228044">
    <property type="component" value="Unassembled WGS sequence"/>
</dbReference>
<evidence type="ECO:0000313" key="1">
    <source>
        <dbReference type="EMBL" id="MDN3919290.1"/>
    </source>
</evidence>
<evidence type="ECO:0000313" key="2">
    <source>
        <dbReference type="Proteomes" id="UP001228044"/>
    </source>
</evidence>
<sequence>MKYLISWTIPQDTFTASASRFLETGGAPPPGVKLLGRWHGMSGQGFAVAESDDGKAMYLYRAQWADVLTIQVTPCLDDAEAGPVIASLLKR</sequence>